<gene>
    <name evidence="2" type="ORF">C4N23_12030</name>
</gene>
<organism evidence="2 3">
    <name type="scientific">Faecalibacterium hattorii</name>
    <dbReference type="NCBI Taxonomy" id="2935520"/>
    <lineage>
        <taxon>Bacteria</taxon>
        <taxon>Bacillati</taxon>
        <taxon>Bacillota</taxon>
        <taxon>Clostridia</taxon>
        <taxon>Eubacteriales</taxon>
        <taxon>Oscillospiraceae</taxon>
        <taxon>Faecalibacterium</taxon>
    </lineage>
</organism>
<name>A0A329U5X1_9FIRM</name>
<evidence type="ECO:0000256" key="1">
    <source>
        <dbReference type="SAM" id="Phobius"/>
    </source>
</evidence>
<evidence type="ECO:0000313" key="2">
    <source>
        <dbReference type="EMBL" id="RAW56839.1"/>
    </source>
</evidence>
<sequence length="67" mass="7289">MCCGLRTALFSCTGSLILHHPFHRPFHPAHLLSATPLGGTGIWLSVPIGWALADAIGIWYYLKTKTA</sequence>
<evidence type="ECO:0000313" key="3">
    <source>
        <dbReference type="Proteomes" id="UP000250429"/>
    </source>
</evidence>
<dbReference type="AlphaFoldDB" id="A0A329U5X1"/>
<protein>
    <submittedName>
        <fullName evidence="2">Uncharacterized protein</fullName>
    </submittedName>
</protein>
<keyword evidence="1" id="KW-0472">Membrane</keyword>
<keyword evidence="3" id="KW-1185">Reference proteome</keyword>
<accession>A0A329U5X1</accession>
<reference evidence="2 3" key="1">
    <citation type="submission" date="2018-02" db="EMBL/GenBank/DDBJ databases">
        <title>Complete genome sequencing of Faecalibacterium prausnitzii strains isolated from the human gut.</title>
        <authorList>
            <person name="Fitzgerald B.C."/>
            <person name="Shkoporov A.N."/>
            <person name="Ross P.R."/>
            <person name="Hill C."/>
        </authorList>
    </citation>
    <scope>NUCLEOTIDE SEQUENCE [LARGE SCALE GENOMIC DNA]</scope>
    <source>
        <strain evidence="2 3">APC922/41-1</strain>
    </source>
</reference>
<proteinExistence type="predicted"/>
<comment type="caution">
    <text evidence="2">The sequence shown here is derived from an EMBL/GenBank/DDBJ whole genome shotgun (WGS) entry which is preliminary data.</text>
</comment>
<feature type="transmembrane region" description="Helical" evidence="1">
    <location>
        <begin position="42"/>
        <end position="62"/>
    </location>
</feature>
<keyword evidence="1" id="KW-1133">Transmembrane helix</keyword>
<dbReference type="Proteomes" id="UP000250429">
    <property type="component" value="Unassembled WGS sequence"/>
</dbReference>
<dbReference type="EMBL" id="PRLC01000019">
    <property type="protein sequence ID" value="RAW56839.1"/>
    <property type="molecule type" value="Genomic_DNA"/>
</dbReference>
<keyword evidence="1" id="KW-0812">Transmembrane</keyword>